<gene>
    <name evidence="5" type="ORF">JF888_06365</name>
</gene>
<dbReference type="Pfam" id="PF12399">
    <property type="entry name" value="BCA_ABC_TP_C"/>
    <property type="match status" value="1"/>
</dbReference>
<dbReference type="AlphaFoldDB" id="A0A934K960"/>
<evidence type="ECO:0000256" key="3">
    <source>
        <dbReference type="ARBA" id="ARBA00022840"/>
    </source>
</evidence>
<dbReference type="InterPro" id="IPR051120">
    <property type="entry name" value="ABC_AA/LPS_Transport"/>
</dbReference>
<protein>
    <submittedName>
        <fullName evidence="5">ABC transporter ATP-binding protein</fullName>
    </submittedName>
</protein>
<sequence>MSLLELDGVTRRFGGLVAVNDVDLVLEEGDVVGLIGPNGAGKTTLFALIAGSLPPSSGSIAFRGAQVGGWSADRAARAGIGRTFQIMRIFKSMTVLENVMVGSYLRETRPARARDLAEQVLETVGLGELAGQAAANLTVASKKRLELARALATQPRLLLLDEVMSGLTPVETSEAVELVRKLNQSGLAVLLVEHVMEVVMPLSQRVVVLDHGVKIAEGTPAEVSRDSAVIEAYLGDQHAAAGG</sequence>
<evidence type="ECO:0000313" key="5">
    <source>
        <dbReference type="EMBL" id="MBJ7602802.1"/>
    </source>
</evidence>
<organism evidence="5 6">
    <name type="scientific">Candidatus Dormiibacter inghamiae</name>
    <dbReference type="NCBI Taxonomy" id="3127013"/>
    <lineage>
        <taxon>Bacteria</taxon>
        <taxon>Bacillati</taxon>
        <taxon>Candidatus Dormiibacterota</taxon>
        <taxon>Candidatus Dormibacteria</taxon>
        <taxon>Candidatus Dormibacterales</taxon>
        <taxon>Candidatus Dormibacteraceae</taxon>
        <taxon>Candidatus Dormiibacter</taxon>
    </lineage>
</organism>
<dbReference type="InterPro" id="IPR003593">
    <property type="entry name" value="AAA+_ATPase"/>
</dbReference>
<dbReference type="PROSITE" id="PS50893">
    <property type="entry name" value="ABC_TRANSPORTER_2"/>
    <property type="match status" value="1"/>
</dbReference>
<keyword evidence="2" id="KW-0547">Nucleotide-binding</keyword>
<dbReference type="GO" id="GO:0015808">
    <property type="term" value="P:L-alanine transport"/>
    <property type="evidence" value="ECO:0007669"/>
    <property type="project" value="TreeGrafter"/>
</dbReference>
<dbReference type="GO" id="GO:0005886">
    <property type="term" value="C:plasma membrane"/>
    <property type="evidence" value="ECO:0007669"/>
    <property type="project" value="TreeGrafter"/>
</dbReference>
<dbReference type="GO" id="GO:1903806">
    <property type="term" value="P:L-isoleucine import across plasma membrane"/>
    <property type="evidence" value="ECO:0007669"/>
    <property type="project" value="TreeGrafter"/>
</dbReference>
<dbReference type="GO" id="GO:0015188">
    <property type="term" value="F:L-isoleucine transmembrane transporter activity"/>
    <property type="evidence" value="ECO:0007669"/>
    <property type="project" value="TreeGrafter"/>
</dbReference>
<dbReference type="GO" id="GO:0005524">
    <property type="term" value="F:ATP binding"/>
    <property type="evidence" value="ECO:0007669"/>
    <property type="project" value="UniProtKB-KW"/>
</dbReference>
<dbReference type="GO" id="GO:1903805">
    <property type="term" value="P:L-valine import across plasma membrane"/>
    <property type="evidence" value="ECO:0007669"/>
    <property type="project" value="TreeGrafter"/>
</dbReference>
<dbReference type="EMBL" id="JAEKNQ010000024">
    <property type="protein sequence ID" value="MBJ7602802.1"/>
    <property type="molecule type" value="Genomic_DNA"/>
</dbReference>
<evidence type="ECO:0000313" key="6">
    <source>
        <dbReference type="Proteomes" id="UP000620075"/>
    </source>
</evidence>
<comment type="caution">
    <text evidence="5">The sequence shown here is derived from an EMBL/GenBank/DDBJ whole genome shotgun (WGS) entry which is preliminary data.</text>
</comment>
<accession>A0A934K960</accession>
<keyword evidence="1" id="KW-0813">Transport</keyword>
<dbReference type="SMART" id="SM00382">
    <property type="entry name" value="AAA"/>
    <property type="match status" value="1"/>
</dbReference>
<dbReference type="InterPro" id="IPR003439">
    <property type="entry name" value="ABC_transporter-like_ATP-bd"/>
</dbReference>
<dbReference type="PANTHER" id="PTHR45772:SF7">
    <property type="entry name" value="AMINO ACID ABC TRANSPORTER ATP-BINDING PROTEIN"/>
    <property type="match status" value="1"/>
</dbReference>
<dbReference type="Pfam" id="PF00005">
    <property type="entry name" value="ABC_tran"/>
    <property type="match status" value="1"/>
</dbReference>
<evidence type="ECO:0000256" key="2">
    <source>
        <dbReference type="ARBA" id="ARBA00022741"/>
    </source>
</evidence>
<dbReference type="InterPro" id="IPR032823">
    <property type="entry name" value="BCA_ABC_TP_C"/>
</dbReference>
<dbReference type="Gene3D" id="3.40.50.300">
    <property type="entry name" value="P-loop containing nucleotide triphosphate hydrolases"/>
    <property type="match status" value="1"/>
</dbReference>
<name>A0A934K960_9BACT</name>
<evidence type="ECO:0000256" key="1">
    <source>
        <dbReference type="ARBA" id="ARBA00022448"/>
    </source>
</evidence>
<keyword evidence="3 5" id="KW-0067">ATP-binding</keyword>
<dbReference type="Proteomes" id="UP000620075">
    <property type="component" value="Unassembled WGS sequence"/>
</dbReference>
<reference evidence="5 6" key="1">
    <citation type="submission" date="2020-10" db="EMBL/GenBank/DDBJ databases">
        <title>Ca. Dormibacterota MAGs.</title>
        <authorList>
            <person name="Montgomery K."/>
        </authorList>
    </citation>
    <scope>NUCLEOTIDE SEQUENCE [LARGE SCALE GENOMIC DNA]</scope>
    <source>
        <strain evidence="5">SC8811_S16_3</strain>
    </source>
</reference>
<dbReference type="CDD" id="cd03219">
    <property type="entry name" value="ABC_Mj1267_LivG_branched"/>
    <property type="match status" value="1"/>
</dbReference>
<dbReference type="InterPro" id="IPR027417">
    <property type="entry name" value="P-loop_NTPase"/>
</dbReference>
<feature type="domain" description="ABC transporter" evidence="4">
    <location>
        <begin position="4"/>
        <end position="236"/>
    </location>
</feature>
<dbReference type="PANTHER" id="PTHR45772">
    <property type="entry name" value="CONSERVED COMPONENT OF ABC TRANSPORTER FOR NATURAL AMINO ACIDS-RELATED"/>
    <property type="match status" value="1"/>
</dbReference>
<dbReference type="GO" id="GO:0016887">
    <property type="term" value="F:ATP hydrolysis activity"/>
    <property type="evidence" value="ECO:0007669"/>
    <property type="project" value="InterPro"/>
</dbReference>
<evidence type="ECO:0000259" key="4">
    <source>
        <dbReference type="PROSITE" id="PS50893"/>
    </source>
</evidence>
<dbReference type="GO" id="GO:0015192">
    <property type="term" value="F:L-phenylalanine transmembrane transporter activity"/>
    <property type="evidence" value="ECO:0007669"/>
    <property type="project" value="TreeGrafter"/>
</dbReference>
<dbReference type="RefSeq" id="WP_338177754.1">
    <property type="nucleotide sequence ID" value="NZ_JAEKNQ010000024.1"/>
</dbReference>
<dbReference type="GO" id="GO:0005304">
    <property type="term" value="F:L-valine transmembrane transporter activity"/>
    <property type="evidence" value="ECO:0007669"/>
    <property type="project" value="TreeGrafter"/>
</dbReference>
<dbReference type="GO" id="GO:0042941">
    <property type="term" value="P:D-alanine transmembrane transport"/>
    <property type="evidence" value="ECO:0007669"/>
    <property type="project" value="TreeGrafter"/>
</dbReference>
<dbReference type="SUPFAM" id="SSF52540">
    <property type="entry name" value="P-loop containing nucleoside triphosphate hydrolases"/>
    <property type="match status" value="1"/>
</dbReference>
<proteinExistence type="predicted"/>